<organism evidence="2 3">
    <name type="scientific">Bacillus phage phiAGATE</name>
    <dbReference type="NCBI Taxonomy" id="1204533"/>
    <lineage>
        <taxon>Viruses</taxon>
        <taxon>Duplodnaviria</taxon>
        <taxon>Heunggongvirae</taxon>
        <taxon>Uroviricota</taxon>
        <taxon>Caudoviricetes</taxon>
        <taxon>Herelleviridae</taxon>
        <taxon>Bastillevirinae</taxon>
        <taxon>Agatevirus</taxon>
        <taxon>Agatevirus agate</taxon>
    </lineage>
</organism>
<sequence length="121" mass="13825">MTKQQTADSLNEKELRRLVMYLMTGKLADESQQKLLKNTLRKVINVADVVTIARAVTNADRQLVQNLIDHVNVQHKVIERLDPTGDIFKEAQEEYMKELAEADEIGDGDETLADEQKDEKE</sequence>
<dbReference type="EMBL" id="JX238501">
    <property type="protein sequence ID" value="AGB62770.1"/>
    <property type="molecule type" value="Genomic_DNA"/>
</dbReference>
<dbReference type="GeneID" id="14516087"/>
<feature type="region of interest" description="Disordered" evidence="1">
    <location>
        <begin position="100"/>
        <end position="121"/>
    </location>
</feature>
<accession>L0LC54</accession>
<dbReference type="Proteomes" id="UP000010364">
    <property type="component" value="Segment"/>
</dbReference>
<evidence type="ECO:0000313" key="2">
    <source>
        <dbReference type="EMBL" id="AGB62770.1"/>
    </source>
</evidence>
<evidence type="ECO:0000256" key="1">
    <source>
        <dbReference type="SAM" id="MobiDB-lite"/>
    </source>
</evidence>
<proteinExistence type="predicted"/>
<name>L0LC54_9CAUD</name>
<reference evidence="2" key="1">
    <citation type="submission" date="2013-11" db="EMBL/GenBank/DDBJ databases">
        <title>Discovery of phiAGATE novel phage infecting Bacillus pumilus leads to new insights in phylogeny of subfamily Spounavirinae.</title>
        <authorList>
            <person name="Barylski J."/>
            <person name="Nowicki G."/>
            <person name="Gozdzicka-Jozefiak A."/>
        </authorList>
    </citation>
    <scope>NUCLEOTIDE SEQUENCE [LARGE SCALE GENOMIC DNA]</scope>
</reference>
<dbReference type="RefSeq" id="YP_007349363.1">
    <property type="nucleotide sequence ID" value="NC_020081.2"/>
</dbReference>
<feature type="compositionally biased region" description="Acidic residues" evidence="1">
    <location>
        <begin position="101"/>
        <end position="113"/>
    </location>
</feature>
<dbReference type="KEGG" id="vg:14516087"/>
<protein>
    <submittedName>
        <fullName evidence="2">Uncharacterized protein</fullName>
    </submittedName>
</protein>
<evidence type="ECO:0000313" key="3">
    <source>
        <dbReference type="Proteomes" id="UP000010364"/>
    </source>
</evidence>
<keyword evidence="3" id="KW-1185">Reference proteome</keyword>
<dbReference type="OrthoDB" id="34099at10239"/>